<evidence type="ECO:0000259" key="5">
    <source>
        <dbReference type="PROSITE" id="PS51266"/>
    </source>
</evidence>
<evidence type="ECO:0000256" key="3">
    <source>
        <dbReference type="ARBA" id="ARBA00022833"/>
    </source>
</evidence>
<dbReference type="GO" id="GO:0008270">
    <property type="term" value="F:zinc ion binding"/>
    <property type="evidence" value="ECO:0007669"/>
    <property type="project" value="UniProtKB-KW"/>
</dbReference>
<dbReference type="PANTHER" id="PTHR21319:SF53">
    <property type="entry name" value="RING FINGER AND CHY ZINC FINGER DOMAIN-CONTAINING PROTEIN 1"/>
    <property type="match status" value="1"/>
</dbReference>
<evidence type="ECO:0000256" key="4">
    <source>
        <dbReference type="PROSITE-ProRule" id="PRU00601"/>
    </source>
</evidence>
<dbReference type="GO" id="GO:0061630">
    <property type="term" value="F:ubiquitin protein ligase activity"/>
    <property type="evidence" value="ECO:0007669"/>
    <property type="project" value="TreeGrafter"/>
</dbReference>
<protein>
    <submittedName>
        <fullName evidence="8">RING finger and CHY zinc finger domain-containing protein 1</fullName>
    </submittedName>
</protein>
<keyword evidence="3" id="KW-0862">Zinc</keyword>
<name>A0A6I9PRE4_9TELE</name>
<dbReference type="AlphaFoldDB" id="A0A6I9PRE4"/>
<dbReference type="GO" id="GO:0005634">
    <property type="term" value="C:nucleus"/>
    <property type="evidence" value="ECO:0007669"/>
    <property type="project" value="TreeGrafter"/>
</dbReference>
<feature type="domain" description="CHY-type" evidence="5">
    <location>
        <begin position="46"/>
        <end position="113"/>
    </location>
</feature>
<dbReference type="SUPFAM" id="SSF161219">
    <property type="entry name" value="CHY zinc finger-like"/>
    <property type="match status" value="1"/>
</dbReference>
<keyword evidence="1" id="KW-0479">Metal-binding</keyword>
<evidence type="ECO:0000256" key="1">
    <source>
        <dbReference type="ARBA" id="ARBA00022723"/>
    </source>
</evidence>
<dbReference type="PROSITE" id="PS51266">
    <property type="entry name" value="ZF_CHY"/>
    <property type="match status" value="1"/>
</dbReference>
<feature type="non-terminal residue" evidence="8">
    <location>
        <position position="140"/>
    </location>
</feature>
<keyword evidence="7" id="KW-1185">Reference proteome</keyword>
<gene>
    <name evidence="8" type="primary">rchy1</name>
</gene>
<organism evidence="7 8">
    <name type="scientific">Notothenia coriiceps</name>
    <name type="common">black rockcod</name>
    <dbReference type="NCBI Taxonomy" id="8208"/>
    <lineage>
        <taxon>Eukaryota</taxon>
        <taxon>Metazoa</taxon>
        <taxon>Chordata</taxon>
        <taxon>Craniata</taxon>
        <taxon>Vertebrata</taxon>
        <taxon>Euteleostomi</taxon>
        <taxon>Actinopterygii</taxon>
        <taxon>Neopterygii</taxon>
        <taxon>Teleostei</taxon>
        <taxon>Neoteleostei</taxon>
        <taxon>Acanthomorphata</taxon>
        <taxon>Eupercaria</taxon>
        <taxon>Perciformes</taxon>
        <taxon>Notothenioidei</taxon>
        <taxon>Nototheniidae</taxon>
        <taxon>Notothenia</taxon>
    </lineage>
</organism>
<dbReference type="Proteomes" id="UP000504611">
    <property type="component" value="Unplaced"/>
</dbReference>
<feature type="domain" description="CTCHY-type" evidence="6">
    <location>
        <begin position="115"/>
        <end position="140"/>
    </location>
</feature>
<dbReference type="Pfam" id="PF05495">
    <property type="entry name" value="zf-CHY"/>
    <property type="match status" value="1"/>
</dbReference>
<reference evidence="8" key="1">
    <citation type="submission" date="2025-08" db="UniProtKB">
        <authorList>
            <consortium name="RefSeq"/>
        </authorList>
    </citation>
    <scope>IDENTIFICATION</scope>
    <source>
        <tissue evidence="8">Muscle</tissue>
    </source>
</reference>
<dbReference type="PANTHER" id="PTHR21319">
    <property type="entry name" value="RING FINGER AND CHY ZINC FINGER DOMAIN-CONTAINING PROTEIN 1"/>
    <property type="match status" value="1"/>
</dbReference>
<evidence type="ECO:0000313" key="8">
    <source>
        <dbReference type="RefSeq" id="XP_010790280.1"/>
    </source>
</evidence>
<dbReference type="SUPFAM" id="SSF161245">
    <property type="entry name" value="Zinc hairpin stack"/>
    <property type="match status" value="1"/>
</dbReference>
<dbReference type="GeneID" id="104963395"/>
<evidence type="ECO:0000256" key="2">
    <source>
        <dbReference type="ARBA" id="ARBA00022771"/>
    </source>
</evidence>
<dbReference type="CTD" id="25898"/>
<keyword evidence="2 4" id="KW-0863">Zinc-finger</keyword>
<dbReference type="InterPro" id="IPR037274">
    <property type="entry name" value="Znf_CHY_sf"/>
</dbReference>
<dbReference type="PROSITE" id="PS51270">
    <property type="entry name" value="ZF_CTCHY"/>
    <property type="match status" value="1"/>
</dbReference>
<dbReference type="OrthoDB" id="411372at2759"/>
<dbReference type="KEGG" id="ncc:104963395"/>
<sequence>GAIMQPVIEIKEEEIQPLLPTPLKKIDEEEEASSTYMHQSHNLCENMASPVGCEHYVRSCLLKAPCCGKLYVCRLCHDAEENHEMDRFKVREVQCSECETVQEAQQTCQQCNVNFGEYYCDICHLFDKNKKQYHCQPCGI</sequence>
<dbReference type="InterPro" id="IPR008913">
    <property type="entry name" value="Znf_CHY"/>
</dbReference>
<dbReference type="InterPro" id="IPR017921">
    <property type="entry name" value="Znf_CTCHY"/>
</dbReference>
<evidence type="ECO:0000313" key="7">
    <source>
        <dbReference type="Proteomes" id="UP000504611"/>
    </source>
</evidence>
<accession>A0A6I9PRE4</accession>
<feature type="non-terminal residue" evidence="8">
    <location>
        <position position="1"/>
    </location>
</feature>
<proteinExistence type="predicted"/>
<dbReference type="GO" id="GO:0016567">
    <property type="term" value="P:protein ubiquitination"/>
    <property type="evidence" value="ECO:0007669"/>
    <property type="project" value="TreeGrafter"/>
</dbReference>
<evidence type="ECO:0000259" key="6">
    <source>
        <dbReference type="PROSITE" id="PS51270"/>
    </source>
</evidence>
<dbReference type="InterPro" id="IPR037275">
    <property type="entry name" value="Znf_CTCHY_sf"/>
</dbReference>
<dbReference type="GO" id="GO:0006511">
    <property type="term" value="P:ubiquitin-dependent protein catabolic process"/>
    <property type="evidence" value="ECO:0007669"/>
    <property type="project" value="TreeGrafter"/>
</dbReference>
<dbReference type="RefSeq" id="XP_010790280.1">
    <property type="nucleotide sequence ID" value="XM_010791978.1"/>
</dbReference>